<evidence type="ECO:0000313" key="3">
    <source>
        <dbReference type="Proteomes" id="UP000255467"/>
    </source>
</evidence>
<dbReference type="CDD" id="cd00207">
    <property type="entry name" value="fer2"/>
    <property type="match status" value="1"/>
</dbReference>
<dbReference type="RefSeq" id="WP_147287181.1">
    <property type="nucleotide sequence ID" value="NZ_JADLPU010000001.1"/>
</dbReference>
<feature type="domain" description="2Fe-2S ferredoxin-type" evidence="1">
    <location>
        <begin position="5"/>
        <end position="93"/>
    </location>
</feature>
<dbReference type="InterPro" id="IPR012675">
    <property type="entry name" value="Beta-grasp_dom_sf"/>
</dbReference>
<organism evidence="2 3">
    <name type="scientific">Nocardia otitidiscaviarum</name>
    <dbReference type="NCBI Taxonomy" id="1823"/>
    <lineage>
        <taxon>Bacteria</taxon>
        <taxon>Bacillati</taxon>
        <taxon>Actinomycetota</taxon>
        <taxon>Actinomycetes</taxon>
        <taxon>Mycobacteriales</taxon>
        <taxon>Nocardiaceae</taxon>
        <taxon>Nocardia</taxon>
    </lineage>
</organism>
<dbReference type="PROSITE" id="PS51085">
    <property type="entry name" value="2FE2S_FER_2"/>
    <property type="match status" value="1"/>
</dbReference>
<dbReference type="Pfam" id="PF00111">
    <property type="entry name" value="Fer2"/>
    <property type="match status" value="1"/>
</dbReference>
<dbReference type="SUPFAM" id="SSF54292">
    <property type="entry name" value="2Fe-2S ferredoxin-like"/>
    <property type="match status" value="1"/>
</dbReference>
<evidence type="ECO:0000259" key="1">
    <source>
        <dbReference type="PROSITE" id="PS51085"/>
    </source>
</evidence>
<dbReference type="InterPro" id="IPR001041">
    <property type="entry name" value="2Fe-2S_ferredoxin-type"/>
</dbReference>
<dbReference type="Gene3D" id="3.10.20.30">
    <property type="match status" value="1"/>
</dbReference>
<keyword evidence="3" id="KW-1185">Reference proteome</keyword>
<dbReference type="InterPro" id="IPR006058">
    <property type="entry name" value="2Fe2S_fd_BS"/>
</dbReference>
<dbReference type="AlphaFoldDB" id="A0A379JI57"/>
<dbReference type="GO" id="GO:0051537">
    <property type="term" value="F:2 iron, 2 sulfur cluster binding"/>
    <property type="evidence" value="ECO:0007669"/>
    <property type="project" value="InterPro"/>
</dbReference>
<proteinExistence type="predicted"/>
<dbReference type="STRING" id="1406858.GCA_000710895_02009"/>
<dbReference type="PROSITE" id="PS00197">
    <property type="entry name" value="2FE2S_FER_1"/>
    <property type="match status" value="1"/>
</dbReference>
<dbReference type="OrthoDB" id="502624at2"/>
<evidence type="ECO:0000313" key="2">
    <source>
        <dbReference type="EMBL" id="SUD47693.1"/>
    </source>
</evidence>
<dbReference type="EMBL" id="UGRY01000003">
    <property type="protein sequence ID" value="SUD47693.1"/>
    <property type="molecule type" value="Genomic_DNA"/>
</dbReference>
<protein>
    <submittedName>
        <fullName evidence="2">2Fe-2S ferredoxin YfaE</fullName>
    </submittedName>
</protein>
<reference evidence="2 3" key="1">
    <citation type="submission" date="2018-06" db="EMBL/GenBank/DDBJ databases">
        <authorList>
            <consortium name="Pathogen Informatics"/>
            <person name="Doyle S."/>
        </authorList>
    </citation>
    <scope>NUCLEOTIDE SEQUENCE [LARGE SCALE GENOMIC DNA]</scope>
    <source>
        <strain evidence="2 3">NCTC1934</strain>
    </source>
</reference>
<accession>A0A379JI57</accession>
<dbReference type="Proteomes" id="UP000255467">
    <property type="component" value="Unassembled WGS sequence"/>
</dbReference>
<name>A0A379JI57_9NOCA</name>
<dbReference type="InterPro" id="IPR036010">
    <property type="entry name" value="2Fe-2S_ferredoxin-like_sf"/>
</dbReference>
<gene>
    <name evidence="2" type="primary">ycbX</name>
    <name evidence="2" type="ORF">NCTC1934_05014</name>
</gene>
<sequence length="93" mass="9695">MTDSPALRVELRRSGTTVTVLPAHTVLEALENQGIEVASLCRAGLCGSCEVTVLGAEFESTEPPEAIVSRPGGCAIRLCVATTGTLTRLVLDL</sequence>